<evidence type="ECO:0000259" key="2">
    <source>
        <dbReference type="Pfam" id="PF18370"/>
    </source>
</evidence>
<protein>
    <submittedName>
        <fullName evidence="4">Uncharacterized protein</fullName>
    </submittedName>
</protein>
<proteinExistence type="predicted"/>
<accession>K5BRX4</accession>
<evidence type="ECO:0000259" key="3">
    <source>
        <dbReference type="Pfam" id="PF21348"/>
    </source>
</evidence>
<dbReference type="SUPFAM" id="SSF69318">
    <property type="entry name" value="Integrin alpha N-terminal domain"/>
    <property type="match status" value="1"/>
</dbReference>
<dbReference type="AlphaFoldDB" id="K5BRX4"/>
<dbReference type="OrthoDB" id="9802318at2"/>
<dbReference type="InterPro" id="IPR013783">
    <property type="entry name" value="Ig-like_fold"/>
</dbReference>
<dbReference type="Pfam" id="PF18370">
    <property type="entry name" value="RGI_lyase"/>
    <property type="match status" value="1"/>
</dbReference>
<dbReference type="HOGENOM" id="CLU_002616_2_0_10"/>
<dbReference type="Proteomes" id="UP000007995">
    <property type="component" value="Unassembled WGS sequence"/>
</dbReference>
<evidence type="ECO:0000313" key="4">
    <source>
        <dbReference type="EMBL" id="EKJ89492.1"/>
    </source>
</evidence>
<dbReference type="InterPro" id="IPR034641">
    <property type="entry name" value="RGL11"/>
</dbReference>
<dbReference type="PANTHER" id="PTHR43118">
    <property type="entry name" value="RHAMNOGALACTURONAN LYASE (EUROFUNG)"/>
    <property type="match status" value="1"/>
</dbReference>
<feature type="domain" description="Rhamnogalacturonan lyase family 11 C-terminal" evidence="3">
    <location>
        <begin position="184"/>
        <end position="698"/>
    </location>
</feature>
<dbReference type="InterPro" id="IPR041624">
    <property type="entry name" value="RGI_lyase"/>
</dbReference>
<keyword evidence="1" id="KW-0732">Signal</keyword>
<name>K5BRX4_9BACE</name>
<gene>
    <name evidence="4" type="ORF">HMPREF1057_03033</name>
</gene>
<dbReference type="Gene3D" id="2.60.40.10">
    <property type="entry name" value="Immunoglobulins"/>
    <property type="match status" value="1"/>
</dbReference>
<feature type="chain" id="PRO_5003881530" evidence="1">
    <location>
        <begin position="25"/>
        <end position="701"/>
    </location>
</feature>
<sequence>MKKYYKYFWLVSCLLIVTACSDDAVMTVREDADAEKESVNEDWNLPPLDNVEIKKYADRAMWVSYDPTPGNKGETSGISQALISWRYLVTDPDGVGFNVYKREGGIDSEEKKLNEEPIINSSCWQDATLNKEVANYYRVTMIGTDGEGQPTESETICEYTLTSEMANKFYREIKLTTNVPIPSINYKADDVQVGDLDGDGEMEIVVKREPYDGANQGGWRGSGTTLLEAYKMDGTFLWQIDLGINIRSGSHYTSYVLYDFDGDGRCEIAFRSSEGTRFGGGKTITDAYGKVNDYRIRDDAGSGWYSGTSLYTTCGLIFESPEYISICRGADGNEITRMENIPRGGKGTRKERAEYWQNYWGDDYGNRMDRFFIGVAYLDGVPDKKTGRRTSNPSLIITRGIYHNWQVWAVDLKGNELEVRWKFDTADHSSKWLSMCSHAFRVADLDGDERDEILYGQAAIDSNGSELWCTGNGHGDVLHVGKFIPDSKRKGLQIVASFEESNNYLYQGHGFGCQTIDARDGSLIAGHGTGTADVGRCAVADINPENPGFEYWSSLGKETYSCLTGETLGNAPTGIGGGIMYNVAIYWTGEPTRDLFDRALIVNAQKGRIIRFDLYGSNQGNHSTKFNPCYYGDFLGDYREEVIMGSKDNNSLYIFSTNWPTTHRLHHLLQDHNYDMSQAMQNIGYNQGTNLGYYVGAETMK</sequence>
<dbReference type="PANTHER" id="PTHR43118:SF1">
    <property type="entry name" value="RHAMNOGALACTURONAN LYASE (EUROFUNG)"/>
    <property type="match status" value="1"/>
</dbReference>
<dbReference type="Pfam" id="PF21348">
    <property type="entry name" value="RGL11_C"/>
    <property type="match status" value="1"/>
</dbReference>
<dbReference type="PROSITE" id="PS51257">
    <property type="entry name" value="PROKAR_LIPOPROTEIN"/>
    <property type="match status" value="1"/>
</dbReference>
<dbReference type="InterPro" id="IPR049366">
    <property type="entry name" value="RGL11_C"/>
</dbReference>
<reference evidence="4 5" key="1">
    <citation type="submission" date="2012-02" db="EMBL/GenBank/DDBJ databases">
        <title>The Genome Sequence of Bacteroides finegoldii CL09T03C10.</title>
        <authorList>
            <consortium name="The Broad Institute Genome Sequencing Platform"/>
            <person name="Earl A."/>
            <person name="Ward D."/>
            <person name="Feldgarden M."/>
            <person name="Gevers D."/>
            <person name="Zitomersky N.L."/>
            <person name="Coyne M.J."/>
            <person name="Comstock L.E."/>
            <person name="Young S.K."/>
            <person name="Zeng Q."/>
            <person name="Gargeya S."/>
            <person name="Fitzgerald M."/>
            <person name="Haas B."/>
            <person name="Abouelleil A."/>
            <person name="Alvarado L."/>
            <person name="Arachchi H.M."/>
            <person name="Berlin A."/>
            <person name="Chapman S.B."/>
            <person name="Gearin G."/>
            <person name="Goldberg J."/>
            <person name="Griggs A."/>
            <person name="Gujja S."/>
            <person name="Hansen M."/>
            <person name="Heiman D."/>
            <person name="Howarth C."/>
            <person name="Larimer J."/>
            <person name="Lui A."/>
            <person name="MacDonald P.J.P."/>
            <person name="McCowen C."/>
            <person name="Montmayeur A."/>
            <person name="Murphy C."/>
            <person name="Neiman D."/>
            <person name="Pearson M."/>
            <person name="Priest M."/>
            <person name="Roberts A."/>
            <person name="Saif S."/>
            <person name="Shea T."/>
            <person name="Sisk P."/>
            <person name="Stolte C."/>
            <person name="Sykes S."/>
            <person name="Wortman J."/>
            <person name="Nusbaum C."/>
            <person name="Birren B."/>
        </authorList>
    </citation>
    <scope>NUCLEOTIDE SEQUENCE [LARGE SCALE GENOMIC DNA]</scope>
    <source>
        <strain evidence="4 5">CL09T03C10</strain>
    </source>
</reference>
<feature type="signal peptide" evidence="1">
    <location>
        <begin position="1"/>
        <end position="24"/>
    </location>
</feature>
<comment type="caution">
    <text evidence="4">The sequence shown here is derived from an EMBL/GenBank/DDBJ whole genome shotgun (WGS) entry which is preliminary data.</text>
</comment>
<dbReference type="InterPro" id="IPR028994">
    <property type="entry name" value="Integrin_alpha_N"/>
</dbReference>
<organism evidence="4 5">
    <name type="scientific">Bacteroides finegoldii CL09T03C10</name>
    <dbReference type="NCBI Taxonomy" id="997888"/>
    <lineage>
        <taxon>Bacteria</taxon>
        <taxon>Pseudomonadati</taxon>
        <taxon>Bacteroidota</taxon>
        <taxon>Bacteroidia</taxon>
        <taxon>Bacteroidales</taxon>
        <taxon>Bacteroidaceae</taxon>
        <taxon>Bacteroides</taxon>
    </lineage>
</organism>
<dbReference type="EMBL" id="AGXW01000012">
    <property type="protein sequence ID" value="EKJ89492.1"/>
    <property type="molecule type" value="Genomic_DNA"/>
</dbReference>
<feature type="domain" description="Rhamnogalacturonan I lyase beta-sheet" evidence="2">
    <location>
        <begin position="81"/>
        <end position="151"/>
    </location>
</feature>
<dbReference type="RefSeq" id="WP_007764848.1">
    <property type="nucleotide sequence ID" value="NZ_AKBZ01000002.1"/>
</dbReference>
<evidence type="ECO:0000256" key="1">
    <source>
        <dbReference type="SAM" id="SignalP"/>
    </source>
</evidence>
<evidence type="ECO:0000313" key="5">
    <source>
        <dbReference type="Proteomes" id="UP000007995"/>
    </source>
</evidence>